<dbReference type="InterPro" id="IPR003339">
    <property type="entry name" value="ABC/ECF_trnsptr_transmembrane"/>
</dbReference>
<dbReference type="Proteomes" id="UP000552935">
    <property type="component" value="Unassembled WGS sequence"/>
</dbReference>
<protein>
    <submittedName>
        <fullName evidence="6">Energy-coupling factor transporter transmembrane protein EcfT</fullName>
    </submittedName>
</protein>
<evidence type="ECO:0000313" key="8">
    <source>
        <dbReference type="Proteomes" id="UP000307517"/>
    </source>
</evidence>
<dbReference type="AlphaFoldDB" id="A0A7X2J6P5"/>
<name>A0A7X2J6P5_LACRH</name>
<evidence type="ECO:0000313" key="7">
    <source>
        <dbReference type="EMBL" id="THC81216.1"/>
    </source>
</evidence>
<keyword evidence="2 5" id="KW-0812">Transmembrane</keyword>
<dbReference type="Pfam" id="PF02361">
    <property type="entry name" value="CbiQ"/>
    <property type="match status" value="1"/>
</dbReference>
<reference evidence="7 8" key="1">
    <citation type="submission" date="2019-04" db="EMBL/GenBank/DDBJ databases">
        <title>Genome Announcement to Ensure Probiotic Safety of Lactobacillus rhamnosus UBLR-58.</title>
        <authorList>
            <person name="Sulthana A."/>
            <person name="Lakshmi S.G."/>
            <person name="Madempudi R.S."/>
        </authorList>
    </citation>
    <scope>NUCLEOTIDE SEQUENCE [LARGE SCALE GENOMIC DNA]</scope>
    <source>
        <strain evidence="7 8">UBLR-58</strain>
    </source>
</reference>
<evidence type="ECO:0000256" key="5">
    <source>
        <dbReference type="SAM" id="Phobius"/>
    </source>
</evidence>
<keyword evidence="3 5" id="KW-1133">Transmembrane helix</keyword>
<feature type="transmembrane region" description="Helical" evidence="5">
    <location>
        <begin position="65"/>
        <end position="84"/>
    </location>
</feature>
<feature type="transmembrane region" description="Helical" evidence="5">
    <location>
        <begin position="23"/>
        <end position="53"/>
    </location>
</feature>
<dbReference type="GO" id="GO:0005886">
    <property type="term" value="C:plasma membrane"/>
    <property type="evidence" value="ECO:0007669"/>
    <property type="project" value="UniProtKB-ARBA"/>
</dbReference>
<evidence type="ECO:0000256" key="4">
    <source>
        <dbReference type="ARBA" id="ARBA00023136"/>
    </source>
</evidence>
<comment type="caution">
    <text evidence="6">The sequence shown here is derived from an EMBL/GenBank/DDBJ whole genome shotgun (WGS) entry which is preliminary data.</text>
</comment>
<feature type="transmembrane region" description="Helical" evidence="5">
    <location>
        <begin position="245"/>
        <end position="264"/>
    </location>
</feature>
<dbReference type="PANTHER" id="PTHR33514">
    <property type="entry name" value="PROTEIN ABCI12, CHLOROPLASTIC"/>
    <property type="match status" value="1"/>
</dbReference>
<dbReference type="EMBL" id="JACCKI010000003">
    <property type="protein sequence ID" value="NZA04612.1"/>
    <property type="molecule type" value="Genomic_DNA"/>
</dbReference>
<keyword evidence="4 5" id="KW-0472">Membrane</keyword>
<accession>A0A7X2J6P5</accession>
<evidence type="ECO:0000256" key="1">
    <source>
        <dbReference type="ARBA" id="ARBA00004141"/>
    </source>
</evidence>
<dbReference type="PANTHER" id="PTHR33514:SF1">
    <property type="entry name" value="ABC TRANSPORTER PERMEASE"/>
    <property type="match status" value="1"/>
</dbReference>
<dbReference type="Proteomes" id="UP000307517">
    <property type="component" value="Unassembled WGS sequence"/>
</dbReference>
<reference evidence="6 9" key="2">
    <citation type="submission" date="2020-07" db="EMBL/GenBank/DDBJ databases">
        <title>Organ Donor 1.</title>
        <authorList>
            <person name="Marsh A.J."/>
            <person name="Azcarate-Peril M.A."/>
        </authorList>
    </citation>
    <scope>NUCLEOTIDE SEQUENCE [LARGE SCALE GENOMIC DNA]</scope>
    <source>
        <strain evidence="6 9">AMC0712</strain>
    </source>
</reference>
<dbReference type="EMBL" id="SSHM01000001">
    <property type="protein sequence ID" value="THC81216.1"/>
    <property type="molecule type" value="Genomic_DNA"/>
</dbReference>
<dbReference type="CDD" id="cd16914">
    <property type="entry name" value="EcfT"/>
    <property type="match status" value="1"/>
</dbReference>
<sequence length="278" mass="31542">MNSLFGYDPQDTWLHRLTGATKMLAFLGISVIVMASYDTRFVCAVMLASIILFLQAKIHWHQISLVIKIITIFAVVNLLLVYVFSPQYGVGLYGSKHVLIHAGYLTLTQEQLFYELNLALKYIVTVPLALIFLITTNPSEFAASLNKLHVSYRISYSVALALRYIPDVQANFRQISLAQQARGYELSRKAKLFQRLKGMGQILMPLIFTSLDRIDQISQAMELRRFGTGKRRTWYMDQPLRTPDWLVLGGVVVITVVGLVLFRVNGGRFFNPFLGSNQ</sequence>
<dbReference type="RefSeq" id="WP_005691494.1">
    <property type="nucleotide sequence ID" value="NZ_CABFNJ010000008.1"/>
</dbReference>
<proteinExistence type="predicted"/>
<evidence type="ECO:0000256" key="2">
    <source>
        <dbReference type="ARBA" id="ARBA00022692"/>
    </source>
</evidence>
<evidence type="ECO:0000313" key="6">
    <source>
        <dbReference type="EMBL" id="NZA04612.1"/>
    </source>
</evidence>
<feature type="transmembrane region" description="Helical" evidence="5">
    <location>
        <begin position="119"/>
        <end position="136"/>
    </location>
</feature>
<comment type="subcellular location">
    <subcellularLocation>
        <location evidence="1">Membrane</location>
        <topology evidence="1">Multi-pass membrane protein</topology>
    </subcellularLocation>
</comment>
<evidence type="ECO:0000256" key="3">
    <source>
        <dbReference type="ARBA" id="ARBA00022989"/>
    </source>
</evidence>
<organism evidence="6 9">
    <name type="scientific">Lacticaseibacillus rhamnosus</name>
    <name type="common">Lactobacillus rhamnosus</name>
    <dbReference type="NCBI Taxonomy" id="47715"/>
    <lineage>
        <taxon>Bacteria</taxon>
        <taxon>Bacillati</taxon>
        <taxon>Bacillota</taxon>
        <taxon>Bacilli</taxon>
        <taxon>Lactobacillales</taxon>
        <taxon>Lactobacillaceae</taxon>
        <taxon>Lacticaseibacillus</taxon>
    </lineage>
</organism>
<evidence type="ECO:0000313" key="9">
    <source>
        <dbReference type="Proteomes" id="UP000552935"/>
    </source>
</evidence>
<gene>
    <name evidence="7" type="ORF">E6L36_13095</name>
    <name evidence="6" type="ORF">H0N82_05705</name>
</gene>